<evidence type="ECO:0000313" key="1">
    <source>
        <dbReference type="EMBL" id="AGA25407.1"/>
    </source>
</evidence>
<keyword evidence="2" id="KW-1185">Reference proteome</keyword>
<dbReference type="EMBL" id="CP003364">
    <property type="protein sequence ID" value="AGA25407.1"/>
    <property type="molecule type" value="Genomic_DNA"/>
</dbReference>
<dbReference type="OrthoDB" id="285664at2"/>
<dbReference type="Proteomes" id="UP000010798">
    <property type="component" value="Chromosome"/>
</dbReference>
<dbReference type="STRING" id="886293.Sinac_1005"/>
<dbReference type="KEGG" id="saci:Sinac_1005"/>
<proteinExistence type="predicted"/>
<dbReference type="RefSeq" id="WP_015244584.1">
    <property type="nucleotide sequence ID" value="NC_019892.1"/>
</dbReference>
<protein>
    <recommendedName>
        <fullName evidence="3">Rubrerythrin diiron-binding domain-containing protein</fullName>
    </recommendedName>
</protein>
<organism evidence="1 2">
    <name type="scientific">Singulisphaera acidiphila (strain ATCC BAA-1392 / DSM 18658 / VKM B-2454 / MOB10)</name>
    <dbReference type="NCBI Taxonomy" id="886293"/>
    <lineage>
        <taxon>Bacteria</taxon>
        <taxon>Pseudomonadati</taxon>
        <taxon>Planctomycetota</taxon>
        <taxon>Planctomycetia</taxon>
        <taxon>Isosphaerales</taxon>
        <taxon>Isosphaeraceae</taxon>
        <taxon>Singulisphaera</taxon>
    </lineage>
</organism>
<reference evidence="1 2" key="1">
    <citation type="submission" date="2012-02" db="EMBL/GenBank/DDBJ databases">
        <title>Complete sequence of chromosome of Singulisphaera acidiphila DSM 18658.</title>
        <authorList>
            <consortium name="US DOE Joint Genome Institute (JGI-PGF)"/>
            <person name="Lucas S."/>
            <person name="Copeland A."/>
            <person name="Lapidus A."/>
            <person name="Glavina del Rio T."/>
            <person name="Dalin E."/>
            <person name="Tice H."/>
            <person name="Bruce D."/>
            <person name="Goodwin L."/>
            <person name="Pitluck S."/>
            <person name="Peters L."/>
            <person name="Ovchinnikova G."/>
            <person name="Chertkov O."/>
            <person name="Kyrpides N."/>
            <person name="Mavromatis K."/>
            <person name="Ivanova N."/>
            <person name="Brettin T."/>
            <person name="Detter J.C."/>
            <person name="Han C."/>
            <person name="Larimer F."/>
            <person name="Land M."/>
            <person name="Hauser L."/>
            <person name="Markowitz V."/>
            <person name="Cheng J.-F."/>
            <person name="Hugenholtz P."/>
            <person name="Woyke T."/>
            <person name="Wu D."/>
            <person name="Tindall B."/>
            <person name="Pomrenke H."/>
            <person name="Brambilla E."/>
            <person name="Klenk H.-P."/>
            <person name="Eisen J.A."/>
        </authorList>
    </citation>
    <scope>NUCLEOTIDE SEQUENCE [LARGE SCALE GENOMIC DNA]</scope>
    <source>
        <strain evidence="2">ATCC BAA-1392 / DSM 18658 / VKM B-2454 / MOB10</strain>
    </source>
</reference>
<accession>L0D862</accession>
<gene>
    <name evidence="1" type="ordered locus">Sinac_1005</name>
</gene>
<name>L0D862_SINAD</name>
<evidence type="ECO:0000313" key="2">
    <source>
        <dbReference type="Proteomes" id="UP000010798"/>
    </source>
</evidence>
<sequence>MTTVSTVNRTWIATEFSKGIDAEHALLDEAKARSQAPPDPALGVLYHEIAAADERHLMIVETIATRYGYTPSRSVTGGIGETLGRLREKVSEMGCSGHQRVAHDLVAKANAIHWCTAWVQTFQSLGDAESARELAVVLTEDNAHRDALQEGLNRLVLQGATAEDPAANPKST</sequence>
<evidence type="ECO:0008006" key="3">
    <source>
        <dbReference type="Google" id="ProtNLM"/>
    </source>
</evidence>
<dbReference type="AlphaFoldDB" id="L0D862"/>
<dbReference type="HOGENOM" id="CLU_1554239_0_0_0"/>